<protein>
    <submittedName>
        <fullName evidence="4">Excisionase</fullName>
    </submittedName>
</protein>
<evidence type="ECO:0000259" key="3">
    <source>
        <dbReference type="Pfam" id="PF07825"/>
    </source>
</evidence>
<evidence type="ECO:0000256" key="1">
    <source>
        <dbReference type="ARBA" id="ARBA00023125"/>
    </source>
</evidence>
<dbReference type="Proteomes" id="UP000315439">
    <property type="component" value="Unassembled WGS sequence"/>
</dbReference>
<organism evidence="4 5">
    <name type="scientific">Aliikangiella coralliicola</name>
    <dbReference type="NCBI Taxonomy" id="2592383"/>
    <lineage>
        <taxon>Bacteria</taxon>
        <taxon>Pseudomonadati</taxon>
        <taxon>Pseudomonadota</taxon>
        <taxon>Gammaproteobacteria</taxon>
        <taxon>Oceanospirillales</taxon>
        <taxon>Pleioneaceae</taxon>
        <taxon>Aliikangiella</taxon>
    </lineage>
</organism>
<dbReference type="RefSeq" id="WP_142934462.1">
    <property type="nucleotide sequence ID" value="NZ_ML660171.1"/>
</dbReference>
<dbReference type="Gene3D" id="1.10.1660.20">
    <property type="match status" value="1"/>
</dbReference>
<dbReference type="Pfam" id="PF07825">
    <property type="entry name" value="Exc"/>
    <property type="match status" value="1"/>
</dbReference>
<accession>A0A545U024</accession>
<dbReference type="EMBL" id="VIKS01000015">
    <property type="protein sequence ID" value="TQV82815.1"/>
    <property type="molecule type" value="Genomic_DNA"/>
</dbReference>
<dbReference type="GO" id="GO:0003677">
    <property type="term" value="F:DNA binding"/>
    <property type="evidence" value="ECO:0007669"/>
    <property type="project" value="UniProtKB-KW"/>
</dbReference>
<dbReference type="OrthoDB" id="8859100at2"/>
<dbReference type="InterPro" id="IPR009061">
    <property type="entry name" value="DNA-bd_dom_put_sf"/>
</dbReference>
<dbReference type="InterPro" id="IPR012884">
    <property type="entry name" value="Excisionase-like"/>
</dbReference>
<dbReference type="SUPFAM" id="SSF46955">
    <property type="entry name" value="Putative DNA-binding domain"/>
    <property type="match status" value="1"/>
</dbReference>
<evidence type="ECO:0000313" key="5">
    <source>
        <dbReference type="Proteomes" id="UP000315439"/>
    </source>
</evidence>
<keyword evidence="5" id="KW-1185">Reference proteome</keyword>
<reference evidence="4 5" key="1">
    <citation type="submission" date="2019-07" db="EMBL/GenBank/DDBJ databases">
        <title>Draft genome for Aliikangiella sp. M105.</title>
        <authorList>
            <person name="Wang G."/>
        </authorList>
    </citation>
    <scope>NUCLEOTIDE SEQUENCE [LARGE SCALE GENOMIC DNA]</scope>
    <source>
        <strain evidence="4 5">M105</strain>
    </source>
</reference>
<comment type="caution">
    <text evidence="4">The sequence shown here is derived from an EMBL/GenBank/DDBJ whole genome shotgun (WGS) entry which is preliminary data.</text>
</comment>
<proteinExistence type="predicted"/>
<feature type="domain" description="Excisionase-like" evidence="3">
    <location>
        <begin position="1"/>
        <end position="68"/>
    </location>
</feature>
<keyword evidence="2" id="KW-0233">DNA recombination</keyword>
<name>A0A545U024_9GAMM</name>
<dbReference type="AlphaFoldDB" id="A0A545U024"/>
<gene>
    <name evidence="4" type="ORF">FLL46_23900</name>
</gene>
<evidence type="ECO:0000256" key="2">
    <source>
        <dbReference type="ARBA" id="ARBA00023172"/>
    </source>
</evidence>
<dbReference type="GO" id="GO:0006310">
    <property type="term" value="P:DNA recombination"/>
    <property type="evidence" value="ECO:0007669"/>
    <property type="project" value="UniProtKB-KW"/>
</dbReference>
<dbReference type="InterPro" id="IPR038137">
    <property type="entry name" value="Excisionase-like_sf"/>
</dbReference>
<evidence type="ECO:0000313" key="4">
    <source>
        <dbReference type="EMBL" id="TQV82815.1"/>
    </source>
</evidence>
<sequence>MKITLQEWDKQEFSVRHSMNTLRAWATSGLIQPAPLKIGGRWMVESYAQYVPPKVNNNSGDPIVDRILKSVS</sequence>
<keyword evidence="1" id="KW-0238">DNA-binding</keyword>